<organism evidence="2 3">
    <name type="scientific">Corynebacterium kalinowskii</name>
    <dbReference type="NCBI Taxonomy" id="2675216"/>
    <lineage>
        <taxon>Bacteria</taxon>
        <taxon>Bacillati</taxon>
        <taxon>Actinomycetota</taxon>
        <taxon>Actinomycetes</taxon>
        <taxon>Mycobacteriales</taxon>
        <taxon>Corynebacteriaceae</taxon>
        <taxon>Corynebacterium</taxon>
    </lineage>
</organism>
<keyword evidence="1" id="KW-0812">Transmembrane</keyword>
<dbReference type="Pfam" id="PF10739">
    <property type="entry name" value="DUF2550"/>
    <property type="match status" value="1"/>
</dbReference>
<name>A0A6B8W2C1_9CORY</name>
<dbReference type="AlphaFoldDB" id="A0A6B8W2C1"/>
<gene>
    <name evidence="2" type="ORF">CKALI_04550</name>
</gene>
<dbReference type="Proteomes" id="UP000427071">
    <property type="component" value="Chromosome"/>
</dbReference>
<dbReference type="RefSeq" id="WP_156192158.1">
    <property type="nucleotide sequence ID" value="NZ_CP046452.1"/>
</dbReference>
<dbReference type="KEGG" id="ckw:CKALI_04550"/>
<reference evidence="3" key="1">
    <citation type="submission" date="2019-11" db="EMBL/GenBank/DDBJ databases">
        <title>Complete genome sequence of Corynebacterium kalinowskii 1959, a novel Corynebacterium species isolated from soil of a small paddock in Vilsendorf, Germany.</title>
        <authorList>
            <person name="Schaffert L."/>
            <person name="Ruwe M."/>
            <person name="Milse J."/>
            <person name="Hanuschka K."/>
            <person name="Ortseifen V."/>
            <person name="Droste J."/>
            <person name="Brandt D."/>
            <person name="Schlueter L."/>
            <person name="Kutter Y."/>
            <person name="Vinke S."/>
            <person name="Viehoefer P."/>
            <person name="Jacob L."/>
            <person name="Luebke N.-C."/>
            <person name="Schulte-Berndt E."/>
            <person name="Hain C."/>
            <person name="Linder M."/>
            <person name="Schmidt P."/>
            <person name="Wollenschlaeger L."/>
            <person name="Luttermann T."/>
            <person name="Thieme E."/>
            <person name="Hassa J."/>
            <person name="Haak M."/>
            <person name="Wittchen M."/>
            <person name="Mentz A."/>
            <person name="Persicke M."/>
            <person name="Busche T."/>
            <person name="Ruckert C."/>
        </authorList>
    </citation>
    <scope>NUCLEOTIDE SEQUENCE [LARGE SCALE GENOMIC DNA]</scope>
    <source>
        <strain evidence="3">1959</strain>
    </source>
</reference>
<keyword evidence="1" id="KW-0472">Membrane</keyword>
<dbReference type="EMBL" id="CP046452">
    <property type="protein sequence ID" value="QGU01788.1"/>
    <property type="molecule type" value="Genomic_DNA"/>
</dbReference>
<keyword evidence="1" id="KW-1133">Transmembrane helix</keyword>
<evidence type="ECO:0000313" key="2">
    <source>
        <dbReference type="EMBL" id="QGU01788.1"/>
    </source>
</evidence>
<feature type="transmembrane region" description="Helical" evidence="1">
    <location>
        <begin position="6"/>
        <end position="24"/>
    </location>
</feature>
<evidence type="ECO:0000313" key="3">
    <source>
        <dbReference type="Proteomes" id="UP000427071"/>
    </source>
</evidence>
<sequence length="150" mass="17724">MEIVGWLFIALFVLISLLALWRFLGLRAQGTQVLIRRMPSRDTRGWRHGVIRYRGDLLDFYQLRSVSPKPDVTFERSGFALKGRREQTTFEQRFMESNRRILVVETKRGEFEWAVDSHTEMALLAWVESAPTQPLQRMDVKTAQKYFKDK</sequence>
<evidence type="ECO:0008006" key="4">
    <source>
        <dbReference type="Google" id="ProtNLM"/>
    </source>
</evidence>
<protein>
    <recommendedName>
        <fullName evidence="4">DUF2550 domain-containing protein</fullName>
    </recommendedName>
</protein>
<dbReference type="InterPro" id="IPR019675">
    <property type="entry name" value="DUF2550"/>
</dbReference>
<proteinExistence type="predicted"/>
<keyword evidence="3" id="KW-1185">Reference proteome</keyword>
<accession>A0A6B8W2C1</accession>
<evidence type="ECO:0000256" key="1">
    <source>
        <dbReference type="SAM" id="Phobius"/>
    </source>
</evidence>